<name>A0A1I1H4E5_9RHOB</name>
<dbReference type="PROSITE" id="PS50043">
    <property type="entry name" value="HTH_LUXR_2"/>
    <property type="match status" value="1"/>
</dbReference>
<evidence type="ECO:0000313" key="6">
    <source>
        <dbReference type="Proteomes" id="UP000231644"/>
    </source>
</evidence>
<dbReference type="InterPro" id="IPR016032">
    <property type="entry name" value="Sig_transdc_resp-reg_C-effctor"/>
</dbReference>
<dbReference type="Pfam" id="PF00196">
    <property type="entry name" value="GerE"/>
    <property type="match status" value="1"/>
</dbReference>
<dbReference type="CDD" id="cd06170">
    <property type="entry name" value="LuxR_C_like"/>
    <property type="match status" value="1"/>
</dbReference>
<dbReference type="PANTHER" id="PTHR45566:SF1">
    <property type="entry name" value="HTH-TYPE TRANSCRIPTIONAL REGULATOR YHJB-RELATED"/>
    <property type="match status" value="1"/>
</dbReference>
<organism evidence="5 6">
    <name type="scientific">Pseudooceanicola nitratireducens</name>
    <dbReference type="NCBI Taxonomy" id="517719"/>
    <lineage>
        <taxon>Bacteria</taxon>
        <taxon>Pseudomonadati</taxon>
        <taxon>Pseudomonadota</taxon>
        <taxon>Alphaproteobacteria</taxon>
        <taxon>Rhodobacterales</taxon>
        <taxon>Paracoccaceae</taxon>
        <taxon>Pseudooceanicola</taxon>
    </lineage>
</organism>
<dbReference type="STRING" id="517719.SAMN05421762_0055"/>
<proteinExistence type="predicted"/>
<protein>
    <submittedName>
        <fullName evidence="5">Two component transcriptional regulator, LuxR family</fullName>
    </submittedName>
</protein>
<dbReference type="GO" id="GO:0003677">
    <property type="term" value="F:DNA binding"/>
    <property type="evidence" value="ECO:0007669"/>
    <property type="project" value="UniProtKB-KW"/>
</dbReference>
<dbReference type="Pfam" id="PF00072">
    <property type="entry name" value="Response_reg"/>
    <property type="match status" value="1"/>
</dbReference>
<feature type="domain" description="Response regulatory" evidence="4">
    <location>
        <begin position="2"/>
        <end position="118"/>
    </location>
</feature>
<evidence type="ECO:0000313" key="5">
    <source>
        <dbReference type="EMBL" id="SFC16948.1"/>
    </source>
</evidence>
<dbReference type="EMBL" id="FOLX01000001">
    <property type="protein sequence ID" value="SFC16948.1"/>
    <property type="molecule type" value="Genomic_DNA"/>
</dbReference>
<gene>
    <name evidence="5" type="ORF">SAMN05421762_0055</name>
</gene>
<dbReference type="InterPro" id="IPR000792">
    <property type="entry name" value="Tscrpt_reg_LuxR_C"/>
</dbReference>
<evidence type="ECO:0000256" key="1">
    <source>
        <dbReference type="ARBA" id="ARBA00023125"/>
    </source>
</evidence>
<dbReference type="InterPro" id="IPR011006">
    <property type="entry name" value="CheY-like_superfamily"/>
</dbReference>
<dbReference type="SMART" id="SM00448">
    <property type="entry name" value="REC"/>
    <property type="match status" value="1"/>
</dbReference>
<dbReference type="Proteomes" id="UP000231644">
    <property type="component" value="Unassembled WGS sequence"/>
</dbReference>
<keyword evidence="1" id="KW-0238">DNA-binding</keyword>
<feature type="domain" description="HTH luxR-type" evidence="3">
    <location>
        <begin position="138"/>
        <end position="203"/>
    </location>
</feature>
<dbReference type="GO" id="GO:0000160">
    <property type="term" value="P:phosphorelay signal transduction system"/>
    <property type="evidence" value="ECO:0007669"/>
    <property type="project" value="InterPro"/>
</dbReference>
<feature type="modified residue" description="4-aspartylphosphate" evidence="2">
    <location>
        <position position="53"/>
    </location>
</feature>
<dbReference type="SUPFAM" id="SSF52172">
    <property type="entry name" value="CheY-like"/>
    <property type="match status" value="1"/>
</dbReference>
<evidence type="ECO:0000259" key="4">
    <source>
        <dbReference type="PROSITE" id="PS50110"/>
    </source>
</evidence>
<dbReference type="InterPro" id="IPR001789">
    <property type="entry name" value="Sig_transdc_resp-reg_receiver"/>
</dbReference>
<dbReference type="RefSeq" id="WP_093448681.1">
    <property type="nucleotide sequence ID" value="NZ_CP051251.1"/>
</dbReference>
<reference evidence="5 6" key="1">
    <citation type="submission" date="2016-10" db="EMBL/GenBank/DDBJ databases">
        <authorList>
            <person name="de Groot N.N."/>
        </authorList>
    </citation>
    <scope>NUCLEOTIDE SEQUENCE [LARGE SCALE GENOMIC DNA]</scope>
    <source>
        <strain evidence="5 6">DSM 29619</strain>
    </source>
</reference>
<dbReference type="PRINTS" id="PR00038">
    <property type="entry name" value="HTHLUXR"/>
</dbReference>
<evidence type="ECO:0000256" key="2">
    <source>
        <dbReference type="PROSITE-ProRule" id="PRU00169"/>
    </source>
</evidence>
<dbReference type="AlphaFoldDB" id="A0A1I1H4E5"/>
<dbReference type="SMART" id="SM00421">
    <property type="entry name" value="HTH_LUXR"/>
    <property type="match status" value="1"/>
</dbReference>
<dbReference type="InterPro" id="IPR051015">
    <property type="entry name" value="EvgA-like"/>
</dbReference>
<dbReference type="PANTHER" id="PTHR45566">
    <property type="entry name" value="HTH-TYPE TRANSCRIPTIONAL REGULATOR YHJB-RELATED"/>
    <property type="match status" value="1"/>
</dbReference>
<accession>A0A1I1H4E5</accession>
<dbReference type="GO" id="GO:0006355">
    <property type="term" value="P:regulation of DNA-templated transcription"/>
    <property type="evidence" value="ECO:0007669"/>
    <property type="project" value="InterPro"/>
</dbReference>
<evidence type="ECO:0000259" key="3">
    <source>
        <dbReference type="PROSITE" id="PS50043"/>
    </source>
</evidence>
<dbReference type="SUPFAM" id="SSF46894">
    <property type="entry name" value="C-terminal effector domain of the bipartite response regulators"/>
    <property type="match status" value="1"/>
</dbReference>
<sequence>MRILIADDHELLRDTLLLYIDNEPGMDAESVEDLGSVVSRLTAGEVYDLILLDFTMPGMNGLDGLRRIMEMPGGHRVAIISGTAQRDTAEEALAAGAAGFLPKTLSAKSLVNALRFMALGEQYAPLDFMRASEEDAQEHPLAKQLSQREYEVLEGLTQGKSNKEIARDLDIREPTVKLHVKTLYRKIGAANRTQAAMIAKEEGLF</sequence>
<dbReference type="PROSITE" id="PS50110">
    <property type="entry name" value="RESPONSE_REGULATORY"/>
    <property type="match status" value="1"/>
</dbReference>
<dbReference type="Gene3D" id="3.40.50.2300">
    <property type="match status" value="1"/>
</dbReference>
<keyword evidence="6" id="KW-1185">Reference proteome</keyword>
<dbReference type="OrthoDB" id="3679796at2"/>
<keyword evidence="2" id="KW-0597">Phosphoprotein</keyword>